<dbReference type="Proteomes" id="UP000242930">
    <property type="component" value="Unassembled WGS sequence"/>
</dbReference>
<keyword evidence="1" id="KW-1133">Transmembrane helix</keyword>
<evidence type="ECO:0000313" key="3">
    <source>
        <dbReference type="Proteomes" id="UP000242930"/>
    </source>
</evidence>
<accession>A0A1H6YZ71</accession>
<gene>
    <name evidence="2" type="ORF">SAMN05216201_10977</name>
</gene>
<reference evidence="3" key="1">
    <citation type="submission" date="2016-10" db="EMBL/GenBank/DDBJ databases">
        <authorList>
            <person name="Varghese N."/>
            <person name="Submissions S."/>
        </authorList>
    </citation>
    <scope>NUCLEOTIDE SEQUENCE [LARGE SCALE GENOMIC DNA]</scope>
    <source>
        <strain evidence="3">LMG 25967</strain>
    </source>
</reference>
<feature type="transmembrane region" description="Helical" evidence="1">
    <location>
        <begin position="46"/>
        <end position="67"/>
    </location>
</feature>
<dbReference type="RefSeq" id="WP_090311354.1">
    <property type="nucleotide sequence ID" value="NZ_FNZE01000009.1"/>
</dbReference>
<name>A0A1H6YZ71_9PSED</name>
<dbReference type="OrthoDB" id="6711255at2"/>
<dbReference type="InterPro" id="IPR006481">
    <property type="entry name" value="Phage_lambda_GpS_holin"/>
</dbReference>
<dbReference type="AlphaFoldDB" id="A0A1H6YZ71"/>
<evidence type="ECO:0000313" key="2">
    <source>
        <dbReference type="EMBL" id="SEJ46518.1"/>
    </source>
</evidence>
<evidence type="ECO:0000256" key="1">
    <source>
        <dbReference type="SAM" id="Phobius"/>
    </source>
</evidence>
<keyword evidence="1" id="KW-0472">Membrane</keyword>
<sequence length="104" mass="11036">MNEQADTLANLIGWLQSISPALAAVVLSIITAVLRVVYGGGSIRQMLLEGALCGAVTLALVPLLQWLGLPDNMATFAGGMTGFVGVEELRRWAIRLGQRKSEGQ</sequence>
<dbReference type="NCBIfam" id="TIGR01594">
    <property type="entry name" value="holin_lambda"/>
    <property type="match status" value="1"/>
</dbReference>
<dbReference type="STRING" id="915471.SAMN05216201_10977"/>
<keyword evidence="1" id="KW-0812">Transmembrane</keyword>
<dbReference type="Pfam" id="PF05106">
    <property type="entry name" value="Phage_holin_3_1"/>
    <property type="match status" value="1"/>
</dbReference>
<proteinExistence type="predicted"/>
<feature type="transmembrane region" description="Helical" evidence="1">
    <location>
        <begin position="12"/>
        <end position="34"/>
    </location>
</feature>
<dbReference type="EMBL" id="FNZE01000009">
    <property type="protein sequence ID" value="SEJ46518.1"/>
    <property type="molecule type" value="Genomic_DNA"/>
</dbReference>
<organism evidence="2 3">
    <name type="scientific">Pseudomonas linyingensis</name>
    <dbReference type="NCBI Taxonomy" id="915471"/>
    <lineage>
        <taxon>Bacteria</taxon>
        <taxon>Pseudomonadati</taxon>
        <taxon>Pseudomonadota</taxon>
        <taxon>Gammaproteobacteria</taxon>
        <taxon>Pseudomonadales</taxon>
        <taxon>Pseudomonadaceae</taxon>
        <taxon>Pseudomonas</taxon>
    </lineage>
</organism>
<keyword evidence="3" id="KW-1185">Reference proteome</keyword>
<protein>
    <submittedName>
        <fullName evidence="2">Phage holin, lambda family</fullName>
    </submittedName>
</protein>